<name>A0A9W9YM34_9CNID</name>
<dbReference type="EMBL" id="MU827326">
    <property type="protein sequence ID" value="KAJ7356022.1"/>
    <property type="molecule type" value="Genomic_DNA"/>
</dbReference>
<evidence type="ECO:0000313" key="2">
    <source>
        <dbReference type="Proteomes" id="UP001163046"/>
    </source>
</evidence>
<dbReference type="Proteomes" id="UP001163046">
    <property type="component" value="Unassembled WGS sequence"/>
</dbReference>
<proteinExistence type="predicted"/>
<reference evidence="1" key="1">
    <citation type="submission" date="2023-01" db="EMBL/GenBank/DDBJ databases">
        <title>Genome assembly of the deep-sea coral Lophelia pertusa.</title>
        <authorList>
            <person name="Herrera S."/>
            <person name="Cordes E."/>
        </authorList>
    </citation>
    <scope>NUCLEOTIDE SEQUENCE</scope>
    <source>
        <strain evidence="1">USNM1676648</strain>
        <tissue evidence="1">Polyp</tissue>
    </source>
</reference>
<sequence length="99" mass="10933">MAILLLSMRYYQGQGKATNEDESNAWTTSQEQHTTPKIVLFIFQTFGHFLGLFVTESALIAGSNYSAFGFMTSVANNKTSSSIYNYPELCARALCSSVN</sequence>
<protein>
    <submittedName>
        <fullName evidence="1">Uncharacterized protein</fullName>
    </submittedName>
</protein>
<accession>A0A9W9YM34</accession>
<dbReference type="AlphaFoldDB" id="A0A9W9YM34"/>
<evidence type="ECO:0000313" key="1">
    <source>
        <dbReference type="EMBL" id="KAJ7356022.1"/>
    </source>
</evidence>
<comment type="caution">
    <text evidence="1">The sequence shown here is derived from an EMBL/GenBank/DDBJ whole genome shotgun (WGS) entry which is preliminary data.</text>
</comment>
<keyword evidence="2" id="KW-1185">Reference proteome</keyword>
<gene>
    <name evidence="1" type="ORF">OS493_027419</name>
</gene>
<organism evidence="1 2">
    <name type="scientific">Desmophyllum pertusum</name>
    <dbReference type="NCBI Taxonomy" id="174260"/>
    <lineage>
        <taxon>Eukaryota</taxon>
        <taxon>Metazoa</taxon>
        <taxon>Cnidaria</taxon>
        <taxon>Anthozoa</taxon>
        <taxon>Hexacorallia</taxon>
        <taxon>Scleractinia</taxon>
        <taxon>Caryophylliina</taxon>
        <taxon>Caryophylliidae</taxon>
        <taxon>Desmophyllum</taxon>
    </lineage>
</organism>